<dbReference type="Proteomes" id="UP000582659">
    <property type="component" value="Unassembled WGS sequence"/>
</dbReference>
<dbReference type="EMBL" id="CAJFCV020000001">
    <property type="protein sequence ID" value="CAG9080587.1"/>
    <property type="molecule type" value="Genomic_DNA"/>
</dbReference>
<evidence type="ECO:0000313" key="2">
    <source>
        <dbReference type="EMBL" id="CAD5208191.1"/>
    </source>
</evidence>
<dbReference type="Proteomes" id="UP000095284">
    <property type="component" value="Unplaced"/>
</dbReference>
<dbReference type="Proteomes" id="UP000659654">
    <property type="component" value="Unassembled WGS sequence"/>
</dbReference>
<accession>A0A1I7S845</accession>
<evidence type="ECO:0000256" key="1">
    <source>
        <dbReference type="SAM" id="Phobius"/>
    </source>
</evidence>
<proteinExistence type="predicted"/>
<keyword evidence="1" id="KW-0472">Membrane</keyword>
<keyword evidence="4" id="KW-1185">Reference proteome</keyword>
<feature type="transmembrane region" description="Helical" evidence="1">
    <location>
        <begin position="36"/>
        <end position="58"/>
    </location>
</feature>
<gene>
    <name evidence="2" type="ORF">BXYJ_LOCUS427</name>
</gene>
<dbReference type="AlphaFoldDB" id="A0A1I7S845"/>
<evidence type="ECO:0000313" key="4">
    <source>
        <dbReference type="Proteomes" id="UP000659654"/>
    </source>
</evidence>
<keyword evidence="1" id="KW-0812">Transmembrane</keyword>
<name>A0A1I7S845_BURXY</name>
<reference evidence="5" key="1">
    <citation type="submission" date="2016-11" db="UniProtKB">
        <authorList>
            <consortium name="WormBaseParasite"/>
        </authorList>
    </citation>
    <scope>IDENTIFICATION</scope>
</reference>
<reference evidence="2" key="2">
    <citation type="submission" date="2020-09" db="EMBL/GenBank/DDBJ databases">
        <authorList>
            <person name="Kikuchi T."/>
        </authorList>
    </citation>
    <scope>NUCLEOTIDE SEQUENCE</scope>
    <source>
        <strain evidence="2">Ka4C1</strain>
    </source>
</reference>
<evidence type="ECO:0000313" key="5">
    <source>
        <dbReference type="WBParaSite" id="BXY_0918800.1"/>
    </source>
</evidence>
<protein>
    <submittedName>
        <fullName evidence="2">(pine wood nematode) hypothetical protein</fullName>
    </submittedName>
</protein>
<sequence>MKLHSRGRNRPSAPDMARTAAESLALGTKATEQSKVVLFLVCDARLFLFFFLAVVAMVKTGEIHCTHDEECPRIVTCNGGTAVCRKVCVCA</sequence>
<keyword evidence="1" id="KW-1133">Transmembrane helix</keyword>
<dbReference type="WBParaSite" id="BXY_0918800.1">
    <property type="protein sequence ID" value="BXY_0918800.1"/>
    <property type="gene ID" value="BXY_0918800"/>
</dbReference>
<evidence type="ECO:0000313" key="3">
    <source>
        <dbReference type="Proteomes" id="UP000095284"/>
    </source>
</evidence>
<organism evidence="3 5">
    <name type="scientific">Bursaphelenchus xylophilus</name>
    <name type="common">Pinewood nematode worm</name>
    <name type="synonym">Aphelenchoides xylophilus</name>
    <dbReference type="NCBI Taxonomy" id="6326"/>
    <lineage>
        <taxon>Eukaryota</taxon>
        <taxon>Metazoa</taxon>
        <taxon>Ecdysozoa</taxon>
        <taxon>Nematoda</taxon>
        <taxon>Chromadorea</taxon>
        <taxon>Rhabditida</taxon>
        <taxon>Tylenchina</taxon>
        <taxon>Tylenchomorpha</taxon>
        <taxon>Aphelenchoidea</taxon>
        <taxon>Aphelenchoididae</taxon>
        <taxon>Bursaphelenchus</taxon>
    </lineage>
</organism>
<dbReference type="EMBL" id="CAJFDI010000001">
    <property type="protein sequence ID" value="CAD5208191.1"/>
    <property type="molecule type" value="Genomic_DNA"/>
</dbReference>